<feature type="non-terminal residue" evidence="2">
    <location>
        <position position="1"/>
    </location>
</feature>
<evidence type="ECO:0000313" key="2">
    <source>
        <dbReference type="EMBL" id="KAG6593244.1"/>
    </source>
</evidence>
<evidence type="ECO:0008006" key="4">
    <source>
        <dbReference type="Google" id="ProtNLM"/>
    </source>
</evidence>
<keyword evidence="1" id="KW-0472">Membrane</keyword>
<comment type="caution">
    <text evidence="2">The sequence shown here is derived from an EMBL/GenBank/DDBJ whole genome shotgun (WGS) entry which is preliminary data.</text>
</comment>
<organism evidence="2 3">
    <name type="scientific">Cucurbita argyrosperma subsp. sororia</name>
    <dbReference type="NCBI Taxonomy" id="37648"/>
    <lineage>
        <taxon>Eukaryota</taxon>
        <taxon>Viridiplantae</taxon>
        <taxon>Streptophyta</taxon>
        <taxon>Embryophyta</taxon>
        <taxon>Tracheophyta</taxon>
        <taxon>Spermatophyta</taxon>
        <taxon>Magnoliopsida</taxon>
        <taxon>eudicotyledons</taxon>
        <taxon>Gunneridae</taxon>
        <taxon>Pentapetalae</taxon>
        <taxon>rosids</taxon>
        <taxon>fabids</taxon>
        <taxon>Cucurbitales</taxon>
        <taxon>Cucurbitaceae</taxon>
        <taxon>Cucurbiteae</taxon>
        <taxon>Cucurbita</taxon>
    </lineage>
</organism>
<keyword evidence="1" id="KW-0812">Transmembrane</keyword>
<protein>
    <recommendedName>
        <fullName evidence="4">Transmembrane protein</fullName>
    </recommendedName>
</protein>
<name>A0AAV6N6X2_9ROSI</name>
<dbReference type="AlphaFoldDB" id="A0AAV6N6X2"/>
<evidence type="ECO:0000313" key="3">
    <source>
        <dbReference type="Proteomes" id="UP000685013"/>
    </source>
</evidence>
<gene>
    <name evidence="2" type="ORF">SDJN03_12720</name>
</gene>
<feature type="transmembrane region" description="Helical" evidence="1">
    <location>
        <begin position="20"/>
        <end position="52"/>
    </location>
</feature>
<evidence type="ECO:0000256" key="1">
    <source>
        <dbReference type="SAM" id="Phobius"/>
    </source>
</evidence>
<keyword evidence="3" id="KW-1185">Reference proteome</keyword>
<keyword evidence="1" id="KW-1133">Transmembrane helix</keyword>
<accession>A0AAV6N6X2</accession>
<dbReference type="EMBL" id="JAGKQH010000008">
    <property type="protein sequence ID" value="KAG6593244.1"/>
    <property type="molecule type" value="Genomic_DNA"/>
</dbReference>
<dbReference type="Proteomes" id="UP000685013">
    <property type="component" value="Chromosome 8"/>
</dbReference>
<feature type="transmembrane region" description="Helical" evidence="1">
    <location>
        <begin position="72"/>
        <end position="97"/>
    </location>
</feature>
<sequence length="113" mass="12897">MVNKREIISPPLLLYHHHHLSPFFLSSFFSLIPIIFPNFASSLLTLIPFSSIDSLFRPPFSLPFFNRFFPPFLFPNFCSFSSFSIWVSLVSFVGLWVGRLERGVAVSSPGVLK</sequence>
<reference evidence="2 3" key="1">
    <citation type="journal article" date="2021" name="Hortic Res">
        <title>The domestication of Cucurbita argyrosperma as revealed by the genome of its wild relative.</title>
        <authorList>
            <person name="Barrera-Redondo J."/>
            <person name="Sanchez-de la Vega G."/>
            <person name="Aguirre-Liguori J.A."/>
            <person name="Castellanos-Morales G."/>
            <person name="Gutierrez-Guerrero Y.T."/>
            <person name="Aguirre-Dugua X."/>
            <person name="Aguirre-Planter E."/>
            <person name="Tenaillon M.I."/>
            <person name="Lira-Saade R."/>
            <person name="Eguiarte L.E."/>
        </authorList>
    </citation>
    <scope>NUCLEOTIDE SEQUENCE [LARGE SCALE GENOMIC DNA]</scope>
    <source>
        <strain evidence="2">JBR-2021</strain>
    </source>
</reference>
<proteinExistence type="predicted"/>